<dbReference type="Proteomes" id="UP000306236">
    <property type="component" value="Unassembled WGS sequence"/>
</dbReference>
<feature type="transmembrane region" description="Helical" evidence="9">
    <location>
        <begin position="328"/>
        <end position="348"/>
    </location>
</feature>
<dbReference type="GO" id="GO:0015920">
    <property type="term" value="P:lipopolysaccharide transport"/>
    <property type="evidence" value="ECO:0007669"/>
    <property type="project" value="TreeGrafter"/>
</dbReference>
<dbReference type="GO" id="GO:0055085">
    <property type="term" value="P:transmembrane transport"/>
    <property type="evidence" value="ECO:0007669"/>
    <property type="project" value="InterPro"/>
</dbReference>
<dbReference type="PANTHER" id="PTHR33529">
    <property type="entry name" value="SLR0882 PROTEIN-RELATED"/>
    <property type="match status" value="1"/>
</dbReference>
<evidence type="ECO:0000256" key="1">
    <source>
        <dbReference type="ARBA" id="ARBA00004429"/>
    </source>
</evidence>
<dbReference type="PANTHER" id="PTHR33529:SF7">
    <property type="entry name" value="LIPOPOLYSACCHARIDE EXPORT SYSTEM PERMEASE PROTEIN LPTF"/>
    <property type="match status" value="1"/>
</dbReference>
<dbReference type="OrthoDB" id="9778062at2"/>
<evidence type="ECO:0000313" key="11">
    <source>
        <dbReference type="Proteomes" id="UP000306236"/>
    </source>
</evidence>
<proteinExistence type="predicted"/>
<keyword evidence="8 9" id="KW-0472">Membrane</keyword>
<feature type="transmembrane region" description="Helical" evidence="9">
    <location>
        <begin position="48"/>
        <end position="73"/>
    </location>
</feature>
<protein>
    <recommendedName>
        <fullName evidence="2">Lipopolysaccharide export system permease protein LptF</fullName>
    </recommendedName>
</protein>
<keyword evidence="11" id="KW-1185">Reference proteome</keyword>
<dbReference type="NCBIfam" id="TIGR04407">
    <property type="entry name" value="LptF_YjgP"/>
    <property type="match status" value="1"/>
</dbReference>
<sequence length="367" mass="40776">MLFDSALRKDLSRSLLATLTVLLTVVVTLMLIRTLGQASKGSVSPSDIMLVMAYTVLGYMPIVLSLSLFVAIIGTLARMYQDSEMVIWFASGLGLAHILPTLMRFAWPLIVAIAGLALFGWPWSQEQILDLRNQFQQRSDIDRIAPGEFQISSSGDSVFFVDRDSSSLEQAKQIFFARSKNEENSVTVSKEASLIQQDGQTWVQLESGQRVQQTYGAKPVIRVMEFERYETLLSRNPVASVQATVRTMPSLELFEQRSDSANDSELAWRIGLVLAAINYVVLALALTSGNPRSGRMTHIITALLVFIVYFNLLSLGESWVGNGVLSGGAWLLILHGGVFAVGMSWLWMRNAQRSFKDLWTKRGEARA</sequence>
<organism evidence="10 11">
    <name type="scientific">Lampropedia aestuarii</name>
    <dbReference type="NCBI Taxonomy" id="2562762"/>
    <lineage>
        <taxon>Bacteria</taxon>
        <taxon>Pseudomonadati</taxon>
        <taxon>Pseudomonadota</taxon>
        <taxon>Betaproteobacteria</taxon>
        <taxon>Burkholderiales</taxon>
        <taxon>Comamonadaceae</taxon>
        <taxon>Lampropedia</taxon>
    </lineage>
</organism>
<dbReference type="EMBL" id="SSWX01000018">
    <property type="protein sequence ID" value="THJ31996.1"/>
    <property type="molecule type" value="Genomic_DNA"/>
</dbReference>
<evidence type="ECO:0000256" key="7">
    <source>
        <dbReference type="ARBA" id="ARBA00022989"/>
    </source>
</evidence>
<keyword evidence="6 9" id="KW-0812">Transmembrane</keyword>
<keyword evidence="3" id="KW-0813">Transport</keyword>
<dbReference type="InterPro" id="IPR030922">
    <property type="entry name" value="LptF"/>
</dbReference>
<evidence type="ECO:0000256" key="4">
    <source>
        <dbReference type="ARBA" id="ARBA00022475"/>
    </source>
</evidence>
<evidence type="ECO:0000256" key="3">
    <source>
        <dbReference type="ARBA" id="ARBA00022448"/>
    </source>
</evidence>
<keyword evidence="7 9" id="KW-1133">Transmembrane helix</keyword>
<comment type="caution">
    <text evidence="10">The sequence shown here is derived from an EMBL/GenBank/DDBJ whole genome shotgun (WGS) entry which is preliminary data.</text>
</comment>
<gene>
    <name evidence="10" type="primary">lptF</name>
    <name evidence="10" type="ORF">E8K88_13260</name>
</gene>
<evidence type="ECO:0000256" key="2">
    <source>
        <dbReference type="ARBA" id="ARBA00014213"/>
    </source>
</evidence>
<keyword evidence="4" id="KW-1003">Cell membrane</keyword>
<dbReference type="GO" id="GO:0043190">
    <property type="term" value="C:ATP-binding cassette (ABC) transporter complex"/>
    <property type="evidence" value="ECO:0007669"/>
    <property type="project" value="InterPro"/>
</dbReference>
<reference evidence="10 11" key="1">
    <citation type="submission" date="2019-04" db="EMBL/GenBank/DDBJ databases">
        <title>Lampropedia sp YIM MLB12 draf genome.</title>
        <authorList>
            <person name="Wang Y.-X."/>
        </authorList>
    </citation>
    <scope>NUCLEOTIDE SEQUENCE [LARGE SCALE GENOMIC DNA]</scope>
    <source>
        <strain evidence="10 11">YIM MLB12</strain>
    </source>
</reference>
<feature type="transmembrane region" description="Helical" evidence="9">
    <location>
        <begin position="266"/>
        <end position="286"/>
    </location>
</feature>
<dbReference type="RefSeq" id="WP_136407161.1">
    <property type="nucleotide sequence ID" value="NZ_JARXRQ010000013.1"/>
</dbReference>
<feature type="transmembrane region" description="Helical" evidence="9">
    <location>
        <begin position="298"/>
        <end position="316"/>
    </location>
</feature>
<evidence type="ECO:0000256" key="8">
    <source>
        <dbReference type="ARBA" id="ARBA00023136"/>
    </source>
</evidence>
<evidence type="ECO:0000256" key="6">
    <source>
        <dbReference type="ARBA" id="ARBA00022692"/>
    </source>
</evidence>
<name>A0A4S5BQP1_9BURK</name>
<dbReference type="InterPro" id="IPR005495">
    <property type="entry name" value="LptG/LptF_permease"/>
</dbReference>
<dbReference type="AlphaFoldDB" id="A0A4S5BQP1"/>
<evidence type="ECO:0000313" key="10">
    <source>
        <dbReference type="EMBL" id="THJ31996.1"/>
    </source>
</evidence>
<feature type="transmembrane region" description="Helical" evidence="9">
    <location>
        <begin position="15"/>
        <end position="36"/>
    </location>
</feature>
<dbReference type="Pfam" id="PF03739">
    <property type="entry name" value="LptF_LptG"/>
    <property type="match status" value="1"/>
</dbReference>
<comment type="subcellular location">
    <subcellularLocation>
        <location evidence="1">Cell inner membrane</location>
        <topology evidence="1">Multi-pass membrane protein</topology>
    </subcellularLocation>
</comment>
<accession>A0A4S5BQP1</accession>
<keyword evidence="5" id="KW-0997">Cell inner membrane</keyword>
<feature type="transmembrane region" description="Helical" evidence="9">
    <location>
        <begin position="85"/>
        <end position="102"/>
    </location>
</feature>
<evidence type="ECO:0000256" key="9">
    <source>
        <dbReference type="SAM" id="Phobius"/>
    </source>
</evidence>
<evidence type="ECO:0000256" key="5">
    <source>
        <dbReference type="ARBA" id="ARBA00022519"/>
    </source>
</evidence>